<evidence type="ECO:0000313" key="1">
    <source>
        <dbReference type="EMBL" id="SMD11023.1"/>
    </source>
</evidence>
<evidence type="ECO:0000313" key="2">
    <source>
        <dbReference type="Proteomes" id="UP000192330"/>
    </source>
</evidence>
<protein>
    <submittedName>
        <fullName evidence="1">Uncharacterized protein</fullName>
    </submittedName>
</protein>
<dbReference type="AlphaFoldDB" id="A0A1W2EMV2"/>
<organism evidence="1 2">
    <name type="scientific">Primorskyibacter flagellatus</name>
    <dbReference type="NCBI Taxonomy" id="1387277"/>
    <lineage>
        <taxon>Bacteria</taxon>
        <taxon>Pseudomonadati</taxon>
        <taxon>Pseudomonadota</taxon>
        <taxon>Alphaproteobacteria</taxon>
        <taxon>Rhodobacterales</taxon>
        <taxon>Roseobacteraceae</taxon>
        <taxon>Primorskyibacter</taxon>
    </lineage>
</organism>
<gene>
    <name evidence="1" type="ORF">SAMN06295998_1342</name>
</gene>
<name>A0A1W2EMV2_9RHOB</name>
<keyword evidence="2" id="KW-1185">Reference proteome</keyword>
<dbReference type="Proteomes" id="UP000192330">
    <property type="component" value="Unassembled WGS sequence"/>
</dbReference>
<proteinExistence type="predicted"/>
<dbReference type="STRING" id="1387277.SAMN06295998_1342"/>
<accession>A0A1W2EMV2</accession>
<reference evidence="1 2" key="1">
    <citation type="submission" date="2017-04" db="EMBL/GenBank/DDBJ databases">
        <authorList>
            <person name="Afonso C.L."/>
            <person name="Miller P.J."/>
            <person name="Scott M.A."/>
            <person name="Spackman E."/>
            <person name="Goraichik I."/>
            <person name="Dimitrov K.M."/>
            <person name="Suarez D.L."/>
            <person name="Swayne D.E."/>
        </authorList>
    </citation>
    <scope>NUCLEOTIDE SEQUENCE [LARGE SCALE GENOMIC DNA]</scope>
    <source>
        <strain evidence="1 2">CGMCC 1.12644</strain>
    </source>
</reference>
<sequence length="32" mass="3419">MKILVLPAMSTTGAKVIIRNTFGPVRSPLPLP</sequence>
<dbReference type="EMBL" id="FWYD01000034">
    <property type="protein sequence ID" value="SMD11023.1"/>
    <property type="molecule type" value="Genomic_DNA"/>
</dbReference>